<dbReference type="KEGG" id="egr:104435695"/>
<dbReference type="Pfam" id="PF02365">
    <property type="entry name" value="NAM"/>
    <property type="match status" value="1"/>
</dbReference>
<dbReference type="Gramene" id="KCW87177">
    <property type="protein sequence ID" value="KCW87177"/>
    <property type="gene ID" value="EUGRSUZ_B03703"/>
</dbReference>
<evidence type="ECO:0000256" key="4">
    <source>
        <dbReference type="ARBA" id="ARBA00023242"/>
    </source>
</evidence>
<dbReference type="InParanoid" id="A0A059D9B1"/>
<evidence type="ECO:0000259" key="6">
    <source>
        <dbReference type="PROSITE" id="PS51005"/>
    </source>
</evidence>
<name>A0A059D9B1_EUCGR</name>
<dbReference type="InterPro" id="IPR036093">
    <property type="entry name" value="NAC_dom_sf"/>
</dbReference>
<dbReference type="EMBL" id="KK198754">
    <property type="protein sequence ID" value="KCW87177.1"/>
    <property type="molecule type" value="Genomic_DNA"/>
</dbReference>
<feature type="compositionally biased region" description="Basic and acidic residues" evidence="5">
    <location>
        <begin position="1"/>
        <end position="20"/>
    </location>
</feature>
<accession>A0A059D9B1</accession>
<organism evidence="7">
    <name type="scientific">Eucalyptus grandis</name>
    <name type="common">Flooded gum</name>
    <dbReference type="NCBI Taxonomy" id="71139"/>
    <lineage>
        <taxon>Eukaryota</taxon>
        <taxon>Viridiplantae</taxon>
        <taxon>Streptophyta</taxon>
        <taxon>Embryophyta</taxon>
        <taxon>Tracheophyta</taxon>
        <taxon>Spermatophyta</taxon>
        <taxon>Magnoliopsida</taxon>
        <taxon>eudicotyledons</taxon>
        <taxon>Gunneridae</taxon>
        <taxon>Pentapetalae</taxon>
        <taxon>rosids</taxon>
        <taxon>malvids</taxon>
        <taxon>Myrtales</taxon>
        <taxon>Myrtaceae</taxon>
        <taxon>Myrtoideae</taxon>
        <taxon>Eucalypteae</taxon>
        <taxon>Eucalyptus</taxon>
    </lineage>
</organism>
<feature type="region of interest" description="Disordered" evidence="5">
    <location>
        <begin position="217"/>
        <end position="248"/>
    </location>
</feature>
<dbReference type="OMA" id="HYQLARQ"/>
<dbReference type="Gene3D" id="2.170.150.80">
    <property type="entry name" value="NAC domain"/>
    <property type="match status" value="1"/>
</dbReference>
<evidence type="ECO:0000313" key="7">
    <source>
        <dbReference type="EMBL" id="KCW87177.1"/>
    </source>
</evidence>
<keyword evidence="1" id="KW-0805">Transcription regulation</keyword>
<dbReference type="PANTHER" id="PTHR31719">
    <property type="entry name" value="NAC TRANSCRIPTION FACTOR 56"/>
    <property type="match status" value="1"/>
</dbReference>
<proteinExistence type="predicted"/>
<dbReference type="GO" id="GO:0003677">
    <property type="term" value="F:DNA binding"/>
    <property type="evidence" value="ECO:0007669"/>
    <property type="project" value="UniProtKB-KW"/>
</dbReference>
<evidence type="ECO:0000256" key="2">
    <source>
        <dbReference type="ARBA" id="ARBA00023125"/>
    </source>
</evidence>
<dbReference type="InterPro" id="IPR003441">
    <property type="entry name" value="NAC-dom"/>
</dbReference>
<dbReference type="GO" id="GO:0006355">
    <property type="term" value="P:regulation of DNA-templated transcription"/>
    <property type="evidence" value="ECO:0007669"/>
    <property type="project" value="InterPro"/>
</dbReference>
<keyword evidence="4" id="KW-0539">Nucleus</keyword>
<dbReference type="PROSITE" id="PS51005">
    <property type="entry name" value="NAC"/>
    <property type="match status" value="1"/>
</dbReference>
<keyword evidence="3" id="KW-0804">Transcription</keyword>
<evidence type="ECO:0000256" key="5">
    <source>
        <dbReference type="SAM" id="MobiDB-lite"/>
    </source>
</evidence>
<sequence>MEKNDQSHNRDRDDQPEGMHVDGQLKVGVDPCTPSSSQELVASPPSPPSLADFPDGFRFDPTDQELIIHYLKPKVAGDPIPIGDVFADVDLYKFDPGMLIENHQGAGIDGDEWYFFTPSDTKHPSRSRPTRFTPSGFWWVTGKDSVIRMENKTIGYKSSLAFYRVDSQSRSDGTAWCMHEYRLEEDEKRDRASVDGKKGGKDKMLDEWVLCKVYTPKHGQQSDLSPKERDRPNLDWPDGDGDCRQFSS</sequence>
<reference evidence="7" key="1">
    <citation type="submission" date="2013-07" db="EMBL/GenBank/DDBJ databases">
        <title>The genome of Eucalyptus grandis.</title>
        <authorList>
            <person name="Schmutz J."/>
            <person name="Hayes R."/>
            <person name="Myburg A."/>
            <person name="Tuskan G."/>
            <person name="Grattapaglia D."/>
            <person name="Rokhsar D.S."/>
        </authorList>
    </citation>
    <scope>NUCLEOTIDE SEQUENCE</scope>
    <source>
        <tissue evidence="7">Leaf extractions</tissue>
    </source>
</reference>
<feature type="domain" description="NAC" evidence="6">
    <location>
        <begin position="53"/>
        <end position="216"/>
    </location>
</feature>
<dbReference type="STRING" id="71139.A0A059D9B1"/>
<dbReference type="OrthoDB" id="1848784at2759"/>
<protein>
    <recommendedName>
        <fullName evidence="6">NAC domain-containing protein</fullName>
    </recommendedName>
</protein>
<gene>
    <name evidence="7" type="ORF">EUGRSUZ_B03703</name>
</gene>
<evidence type="ECO:0000256" key="3">
    <source>
        <dbReference type="ARBA" id="ARBA00023163"/>
    </source>
</evidence>
<dbReference type="SUPFAM" id="SSF101941">
    <property type="entry name" value="NAC domain"/>
    <property type="match status" value="1"/>
</dbReference>
<feature type="region of interest" description="Disordered" evidence="5">
    <location>
        <begin position="1"/>
        <end position="56"/>
    </location>
</feature>
<dbReference type="AlphaFoldDB" id="A0A059D9B1"/>
<evidence type="ECO:0000256" key="1">
    <source>
        <dbReference type="ARBA" id="ARBA00023015"/>
    </source>
</evidence>
<keyword evidence="2" id="KW-0238">DNA-binding</keyword>
<dbReference type="PANTHER" id="PTHR31719:SF201">
    <property type="entry name" value="NAC TRANSCRIPTION FACTOR 47"/>
    <property type="match status" value="1"/>
</dbReference>